<gene>
    <name evidence="3" type="ORF">KFL_001600070</name>
</gene>
<dbReference type="PANTHER" id="PTHR12271:SF123">
    <property type="entry name" value="PROTEIN HESO1"/>
    <property type="match status" value="1"/>
</dbReference>
<dbReference type="Proteomes" id="UP000054558">
    <property type="component" value="Unassembled WGS sequence"/>
</dbReference>
<dbReference type="GO" id="GO:0016779">
    <property type="term" value="F:nucleotidyltransferase activity"/>
    <property type="evidence" value="ECO:0000318"/>
    <property type="project" value="GO_Central"/>
</dbReference>
<dbReference type="STRING" id="105231.A0A1Y1I6M1"/>
<feature type="domain" description="Poly(A) RNA polymerase mitochondrial-like central palm" evidence="2">
    <location>
        <begin position="105"/>
        <end position="248"/>
    </location>
</feature>
<name>A0A1Y1I6M1_KLENI</name>
<dbReference type="PANTHER" id="PTHR12271">
    <property type="entry name" value="POLY A POLYMERASE CID PAP -RELATED"/>
    <property type="match status" value="1"/>
</dbReference>
<dbReference type="GO" id="GO:0031123">
    <property type="term" value="P:RNA 3'-end processing"/>
    <property type="evidence" value="ECO:0000318"/>
    <property type="project" value="GO_Central"/>
</dbReference>
<proteinExistence type="predicted"/>
<dbReference type="OrthoDB" id="2274644at2759"/>
<feature type="compositionally biased region" description="Pro residues" evidence="1">
    <location>
        <begin position="568"/>
        <end position="581"/>
    </location>
</feature>
<evidence type="ECO:0000313" key="4">
    <source>
        <dbReference type="Proteomes" id="UP000054558"/>
    </source>
</evidence>
<dbReference type="Gene3D" id="3.30.460.10">
    <property type="entry name" value="Beta Polymerase, domain 2"/>
    <property type="match status" value="1"/>
</dbReference>
<evidence type="ECO:0000256" key="1">
    <source>
        <dbReference type="SAM" id="MobiDB-lite"/>
    </source>
</evidence>
<dbReference type="InterPro" id="IPR054708">
    <property type="entry name" value="MTPAP-like_central"/>
</dbReference>
<feature type="compositionally biased region" description="Gly residues" evidence="1">
    <location>
        <begin position="31"/>
        <end position="50"/>
    </location>
</feature>
<dbReference type="SUPFAM" id="SSF81631">
    <property type="entry name" value="PAP/OAS1 substrate-binding domain"/>
    <property type="match status" value="1"/>
</dbReference>
<sequence>MEVAVAPSPAPPAANGPSEGSKGKSIPQAGSGAGAGGAQAGGNQSGGAGGKKPAEGAAFRGRGSPGPRMVLMDVVPKALEIHRRTVTLWAAHELKGKLTKAFNAMLERTFQRLQPSPADHSNRLHLLERLNNIIQPIAPGSQVVIFGSFETNVYTPSGDLDLSLVLPEVGYVRFDREQVELRRGPVSKTQRVRILRIMRRALSRAFSHMELVAGARVPVLNFIDVLTRVHCDMSINNDGALFKSRVLRWVLELDDRCRPLVYLVKAWARAQGINDSRSGTMNSYAISLMVVFHLQTRSPPILPPFDAILGKEYHDLRKDVDVSEIRVTEEQLNKCREWVMKVKAERQRQATNKSTLGELLASFFTQYASVESLWPHGLTVSPWRGSWKEAREVHTAWYGKQYTMRVEDPFDLSENCARSVQPGRLAFARICGAFRAAAHILRHPPPVAKIEEINIALFNGQIPMVNGDFILGGRAGLMEHVTLPAQRGTGGLASTSGGYQAPGPYRPPGMWEGGHAARNGPPQQGGNVAPFSGPLPQQNHVMTMLAALGGAPGPSSQPLFPAHLLPAELPPPRSEPGPPPQQSTGEPSSSEASQNPPSTNPIQPRPPLLQNPPASAHFPPYPAPHFPPPYSGHPPLGPPPQQQHYPQQYPQYPAHPLYLHHTPSGPYPAPQTAPPPYPGPSQPSPNLGVQSQDAPQQSQAQQSPSHAQQPPPGGFHGAPGHDPYSHQPRAPSPGQRFRVPSDSRGQTPSKVVERFPPNHRFRPPSEILTSQESQQRTVGPPPTNLTSEQNGSNKASPQVQPGSQPNGAPNVGKGGSALPGSAVVGGLSSRRVVNARADAPADDRSRSAAIYGYSVIE</sequence>
<feature type="compositionally biased region" description="Low complexity" evidence="1">
    <location>
        <begin position="642"/>
        <end position="664"/>
    </location>
</feature>
<keyword evidence="4" id="KW-1185">Reference proteome</keyword>
<dbReference type="InterPro" id="IPR043519">
    <property type="entry name" value="NT_sf"/>
</dbReference>
<feature type="region of interest" description="Disordered" evidence="1">
    <location>
        <begin position="1"/>
        <end position="67"/>
    </location>
</feature>
<dbReference type="AlphaFoldDB" id="A0A1Y1I6M1"/>
<organism evidence="3 4">
    <name type="scientific">Klebsormidium nitens</name>
    <name type="common">Green alga</name>
    <name type="synonym">Ulothrix nitens</name>
    <dbReference type="NCBI Taxonomy" id="105231"/>
    <lineage>
        <taxon>Eukaryota</taxon>
        <taxon>Viridiplantae</taxon>
        <taxon>Streptophyta</taxon>
        <taxon>Klebsormidiophyceae</taxon>
        <taxon>Klebsormidiales</taxon>
        <taxon>Klebsormidiaceae</taxon>
        <taxon>Klebsormidium</taxon>
    </lineage>
</organism>
<feature type="compositionally biased region" description="Polar residues" evidence="1">
    <location>
        <begin position="767"/>
        <end position="777"/>
    </location>
</feature>
<accession>A0A1Y1I6M1</accession>
<feature type="compositionally biased region" description="Low complexity" evidence="1">
    <location>
        <begin position="690"/>
        <end position="708"/>
    </location>
</feature>
<dbReference type="Pfam" id="PF22600">
    <property type="entry name" value="MTPAP-like_central"/>
    <property type="match status" value="1"/>
</dbReference>
<dbReference type="OMA" id="TWHEPVC"/>
<evidence type="ECO:0000259" key="2">
    <source>
        <dbReference type="Pfam" id="PF22600"/>
    </source>
</evidence>
<feature type="compositionally biased region" description="Pro residues" evidence="1">
    <location>
        <begin position="619"/>
        <end position="641"/>
    </location>
</feature>
<protein>
    <recommendedName>
        <fullName evidence="2">Poly(A) RNA polymerase mitochondrial-like central palm domain-containing protein</fullName>
    </recommendedName>
</protein>
<dbReference type="SUPFAM" id="SSF81301">
    <property type="entry name" value="Nucleotidyltransferase"/>
    <property type="match status" value="1"/>
</dbReference>
<dbReference type="Gene3D" id="1.10.1410.10">
    <property type="match status" value="1"/>
</dbReference>
<feature type="compositionally biased region" description="Polar residues" evidence="1">
    <location>
        <begin position="784"/>
        <end position="807"/>
    </location>
</feature>
<dbReference type="CDD" id="cd05402">
    <property type="entry name" value="NT_PAP_TUTase"/>
    <property type="match status" value="1"/>
</dbReference>
<feature type="compositionally biased region" description="Polar residues" evidence="1">
    <location>
        <begin position="582"/>
        <end position="602"/>
    </location>
</feature>
<dbReference type="EMBL" id="DF237109">
    <property type="protein sequence ID" value="GAQ83738.1"/>
    <property type="molecule type" value="Genomic_DNA"/>
</dbReference>
<feature type="region of interest" description="Disordered" evidence="1">
    <location>
        <begin position="510"/>
        <end position="829"/>
    </location>
</feature>
<reference evidence="3 4" key="1">
    <citation type="journal article" date="2014" name="Nat. Commun.">
        <title>Klebsormidium flaccidum genome reveals primary factors for plant terrestrial adaptation.</title>
        <authorList>
            <person name="Hori K."/>
            <person name="Maruyama F."/>
            <person name="Fujisawa T."/>
            <person name="Togashi T."/>
            <person name="Yamamoto N."/>
            <person name="Seo M."/>
            <person name="Sato S."/>
            <person name="Yamada T."/>
            <person name="Mori H."/>
            <person name="Tajima N."/>
            <person name="Moriyama T."/>
            <person name="Ikeuchi M."/>
            <person name="Watanabe M."/>
            <person name="Wada H."/>
            <person name="Kobayashi K."/>
            <person name="Saito M."/>
            <person name="Masuda T."/>
            <person name="Sasaki-Sekimoto Y."/>
            <person name="Mashiguchi K."/>
            <person name="Awai K."/>
            <person name="Shimojima M."/>
            <person name="Masuda S."/>
            <person name="Iwai M."/>
            <person name="Nobusawa T."/>
            <person name="Narise T."/>
            <person name="Kondo S."/>
            <person name="Saito H."/>
            <person name="Sato R."/>
            <person name="Murakawa M."/>
            <person name="Ihara Y."/>
            <person name="Oshima-Yamada Y."/>
            <person name="Ohtaka K."/>
            <person name="Satoh M."/>
            <person name="Sonobe K."/>
            <person name="Ishii M."/>
            <person name="Ohtani R."/>
            <person name="Kanamori-Sato M."/>
            <person name="Honoki R."/>
            <person name="Miyazaki D."/>
            <person name="Mochizuki H."/>
            <person name="Umetsu J."/>
            <person name="Higashi K."/>
            <person name="Shibata D."/>
            <person name="Kamiya Y."/>
            <person name="Sato N."/>
            <person name="Nakamura Y."/>
            <person name="Tabata S."/>
            <person name="Ida S."/>
            <person name="Kurokawa K."/>
            <person name="Ohta H."/>
        </authorList>
    </citation>
    <scope>NUCLEOTIDE SEQUENCE [LARGE SCALE GENOMIC DNA]</scope>
    <source>
        <strain evidence="3 4">NIES-2285</strain>
    </source>
</reference>
<evidence type="ECO:0000313" key="3">
    <source>
        <dbReference type="EMBL" id="GAQ83738.1"/>
    </source>
</evidence>
<feature type="compositionally biased region" description="Low complexity" evidence="1">
    <location>
        <begin position="558"/>
        <end position="567"/>
    </location>
</feature>
<feature type="compositionally biased region" description="Pro residues" evidence="1">
    <location>
        <begin position="665"/>
        <end position="683"/>
    </location>
</feature>